<feature type="domain" description="DDH" evidence="4">
    <location>
        <begin position="343"/>
        <end position="497"/>
    </location>
</feature>
<dbReference type="FunFam" id="3.90.1640.10:FF:000002">
    <property type="entry name" value="Cyclic-di-AMP phosphodiesterase"/>
    <property type="match status" value="1"/>
</dbReference>
<comment type="catalytic activity">
    <reaction evidence="1">
        <text>3',3'-c-di-AMP + H2O = 5'-O-phosphonoadenylyl-(3'-&gt;5')-adenosine + H(+)</text>
        <dbReference type="Rhea" id="RHEA:54420"/>
        <dbReference type="ChEBI" id="CHEBI:15377"/>
        <dbReference type="ChEBI" id="CHEBI:15378"/>
        <dbReference type="ChEBI" id="CHEBI:71500"/>
        <dbReference type="ChEBI" id="CHEBI:138171"/>
    </reaction>
</comment>
<reference evidence="7" key="1">
    <citation type="journal article" date="2015" name="Genome Announc.">
        <title>Whole-Genome Sequences of 80 Environmental and Clinical Isolates of Burkholderia pseudomallei.</title>
        <authorList>
            <person name="Johnson S.L."/>
            <person name="Baker A.L."/>
            <person name="Chain P.S."/>
            <person name="Currie B.J."/>
            <person name="Daligault H.E."/>
            <person name="Davenport K.W."/>
            <person name="Davis C.B."/>
            <person name="Inglis T.J."/>
            <person name="Kaestli M."/>
            <person name="Koren S."/>
            <person name="Mayo M."/>
            <person name="Merritt A.J."/>
            <person name="Price E.P."/>
            <person name="Sarovich D.S."/>
            <person name="Warner J."/>
            <person name="Rosovitz M.J."/>
        </authorList>
    </citation>
    <scope>NUCLEOTIDE SEQUENCE [LARGE SCALE GENOMIC DNA]</scope>
    <source>
        <strain evidence="7">DSM 2030</strain>
    </source>
</reference>
<organism evidence="6 7">
    <name type="scientific">Thermoanaerobacter kivui</name>
    <name type="common">Acetogenium kivui</name>
    <dbReference type="NCBI Taxonomy" id="2325"/>
    <lineage>
        <taxon>Bacteria</taxon>
        <taxon>Bacillati</taxon>
        <taxon>Bacillota</taxon>
        <taxon>Clostridia</taxon>
        <taxon>Thermoanaerobacterales</taxon>
        <taxon>Thermoanaerobacteraceae</taxon>
        <taxon>Thermoanaerobacter</taxon>
    </lineage>
</organism>
<keyword evidence="2" id="KW-0464">Manganese</keyword>
<evidence type="ECO:0000256" key="1">
    <source>
        <dbReference type="PIRNR" id="PIRNR026583"/>
    </source>
</evidence>
<feature type="binding site" evidence="2">
    <location>
        <position position="348"/>
    </location>
    <ligand>
        <name>Mn(2+)</name>
        <dbReference type="ChEBI" id="CHEBI:29035"/>
        <label>1</label>
    </ligand>
</feature>
<dbReference type="Proteomes" id="UP000029669">
    <property type="component" value="Chromosome"/>
</dbReference>
<evidence type="ECO:0000313" key="7">
    <source>
        <dbReference type="Proteomes" id="UP000029669"/>
    </source>
</evidence>
<name>A0A097AUV3_THEKI</name>
<evidence type="ECO:0000313" key="6">
    <source>
        <dbReference type="EMBL" id="AIS53573.1"/>
    </source>
</evidence>
<feature type="transmembrane region" description="Helical" evidence="3">
    <location>
        <begin position="33"/>
        <end position="53"/>
    </location>
</feature>
<dbReference type="Gene3D" id="3.90.1640.10">
    <property type="entry name" value="inorganic pyrophosphatase (n-terminal core)"/>
    <property type="match status" value="1"/>
</dbReference>
<evidence type="ECO:0000256" key="3">
    <source>
        <dbReference type="SAM" id="Phobius"/>
    </source>
</evidence>
<dbReference type="InterPro" id="IPR001667">
    <property type="entry name" value="DDH_dom"/>
</dbReference>
<dbReference type="InterPro" id="IPR014528">
    <property type="entry name" value="GdpP/PdeA"/>
</dbReference>
<dbReference type="OrthoDB" id="9759476at2"/>
<protein>
    <recommendedName>
        <fullName evidence="1">Cyclic-di-AMP phosphodiesterase</fullName>
        <ecNumber evidence="1">3.1.4.-</ecNumber>
    </recommendedName>
</protein>
<keyword evidence="1" id="KW-1003">Cell membrane</keyword>
<evidence type="ECO:0000259" key="4">
    <source>
        <dbReference type="Pfam" id="PF01368"/>
    </source>
</evidence>
<sequence>MDKKFYRIISSVSVINILLSVILIAFMFYYNKIIASISLIILLYVLLSEYFGIKKKQLELDRYLENLFFNVDKASKSVLAKMPIPAVVLNSKGEILWYNSSYAQAFNENEEIKKLIKRYLSSKIDDRKNQIEFNGKYYSVLKIDSQLKRKKGEDLSCTLLFLDNTEYIQLKKSLVYDRPVVGHIIIDNYEEAMMAIEDIKKAVISSEIEKKLSEWASSIKAFMKKYDDDKYLIIFKEEGLKNLEENKFEILDKVREIGEDIKIPLTLSIGIGADAGDFLALNEYASSALDLALGRGGDQAVIKRGDKISFYGGRTQAVEKRTKVKARVIAHAIRELIKESSTIFIMGHNFMDFDSLGAAIGMYRACMSLDKKAYIILDKSNVAIDELVKKIQSTKGYEDLFIKSSEVKNMVDQNSLLIVVDTHRPSYLTYPEIVDIVDRIVVIDHHRRGKEFIDKALLVYLEPYASSACELVTEILQYIADKIDLKTVEAEALMAGIAVDTKNFTFRTGSRTFEAASFLRRKGADTTSVKQLFQNDLASYVIKSSIVKSAEILDNGIAIAISPANANNLIIAQAADELLTIKGVQASFVLLKREEDVAISGRSLGDINVQVILEKLGGGGHLTVAGAQVKKPIEEVLQDLKNAIKEYFEEEGEDK</sequence>
<comment type="subcellular location">
    <subcellularLocation>
        <location evidence="1">Cell membrane</location>
    </subcellularLocation>
</comment>
<dbReference type="Pfam" id="PF24898">
    <property type="entry name" value="GGDEF_GdpP"/>
    <property type="match status" value="1"/>
</dbReference>
<dbReference type="GO" id="GO:0106409">
    <property type="term" value="F:cyclic-di-AMP phosphodiesterase activity"/>
    <property type="evidence" value="ECO:0007669"/>
    <property type="project" value="RHEA"/>
</dbReference>
<dbReference type="STRING" id="2325.TKV_c24560"/>
<keyword evidence="3" id="KW-0812">Transmembrane</keyword>
<comment type="similarity">
    <text evidence="1">Belongs to the GdpP/PdeA phosphodiesterase family.</text>
</comment>
<feature type="transmembrane region" description="Helical" evidence="3">
    <location>
        <begin position="5"/>
        <end position="27"/>
    </location>
</feature>
<dbReference type="GO" id="GO:0016787">
    <property type="term" value="F:hydrolase activity"/>
    <property type="evidence" value="ECO:0007669"/>
    <property type="project" value="UniProtKB-UniRule"/>
</dbReference>
<dbReference type="GO" id="GO:0003676">
    <property type="term" value="F:nucleic acid binding"/>
    <property type="evidence" value="ECO:0007669"/>
    <property type="project" value="UniProtKB-UniRule"/>
</dbReference>
<dbReference type="EC" id="3.1.4.-" evidence="1"/>
<dbReference type="AlphaFoldDB" id="A0A097AUV3"/>
<dbReference type="HOGENOM" id="CLU_018278_0_0_9"/>
<feature type="binding site" evidence="2">
    <location>
        <position position="500"/>
    </location>
    <ligand>
        <name>Mn(2+)</name>
        <dbReference type="ChEBI" id="CHEBI:29035"/>
        <label>2</label>
    </ligand>
</feature>
<comment type="cofactor">
    <cofactor evidence="2">
        <name>Mn(2+)</name>
        <dbReference type="ChEBI" id="CHEBI:29035"/>
    </cofactor>
    <text evidence="2">For phosphodiesterase activity, probably binds 2 Mn(2+) per subunit.</text>
</comment>
<feature type="domain" description="DHHA1" evidence="5">
    <location>
        <begin position="560"/>
        <end position="650"/>
    </location>
</feature>
<dbReference type="eggNOG" id="COG3887">
    <property type="taxonomic scope" value="Bacteria"/>
</dbReference>
<dbReference type="PIRSF" id="PIRSF026583">
    <property type="entry name" value="YybT"/>
    <property type="match status" value="1"/>
</dbReference>
<keyword evidence="7" id="KW-1185">Reference proteome</keyword>
<dbReference type="InterPro" id="IPR038763">
    <property type="entry name" value="DHH_sf"/>
</dbReference>
<accession>A0A097AUV3</accession>
<evidence type="ECO:0000259" key="5">
    <source>
        <dbReference type="Pfam" id="PF02272"/>
    </source>
</evidence>
<dbReference type="PANTHER" id="PTHR47618">
    <property type="entry name" value="BIFUNCTIONAL OLIGORIBONUCLEASE AND PAP PHOSPHATASE NRNA"/>
    <property type="match status" value="1"/>
</dbReference>
<keyword evidence="2" id="KW-0479">Metal-binding</keyword>
<feature type="binding site" evidence="2">
    <location>
        <position position="352"/>
    </location>
    <ligand>
        <name>Mn(2+)</name>
        <dbReference type="ChEBI" id="CHEBI:29035"/>
        <label>1</label>
    </ligand>
</feature>
<gene>
    <name evidence="6" type="ORF">TKV_c24560</name>
</gene>
<proteinExistence type="inferred from homology"/>
<evidence type="ECO:0000256" key="2">
    <source>
        <dbReference type="PIRSR" id="PIRSR026583-50"/>
    </source>
</evidence>
<keyword evidence="1" id="KW-0378">Hydrolase</keyword>
<dbReference type="Gene3D" id="3.10.310.30">
    <property type="match status" value="1"/>
</dbReference>
<dbReference type="KEGG" id="tki:TKV_c24560"/>
<dbReference type="RefSeq" id="WP_049686124.1">
    <property type="nucleotide sequence ID" value="NZ_CP009170.1"/>
</dbReference>
<dbReference type="Gene3D" id="3.30.450.20">
    <property type="entry name" value="PAS domain"/>
    <property type="match status" value="1"/>
</dbReference>
<dbReference type="GO" id="GO:0046872">
    <property type="term" value="F:metal ion binding"/>
    <property type="evidence" value="ECO:0007669"/>
    <property type="project" value="UniProtKB-KW"/>
</dbReference>
<comment type="function">
    <text evidence="1">Has phosphodiesterase (PDE) activity against cyclic-di-AMP (c-di-AMP).</text>
</comment>
<dbReference type="EMBL" id="CP009170">
    <property type="protein sequence ID" value="AIS53573.1"/>
    <property type="molecule type" value="Genomic_DNA"/>
</dbReference>
<dbReference type="Pfam" id="PF01368">
    <property type="entry name" value="DHH"/>
    <property type="match status" value="1"/>
</dbReference>
<dbReference type="Pfam" id="PF02272">
    <property type="entry name" value="DHHA1"/>
    <property type="match status" value="1"/>
</dbReference>
<feature type="binding site" evidence="2">
    <location>
        <position position="421"/>
    </location>
    <ligand>
        <name>Mn(2+)</name>
        <dbReference type="ChEBI" id="CHEBI:29035"/>
        <label>1</label>
    </ligand>
</feature>
<dbReference type="InterPro" id="IPR003156">
    <property type="entry name" value="DHHA1_dom"/>
</dbReference>
<feature type="binding site" evidence="2">
    <location>
        <position position="354"/>
    </location>
    <ligand>
        <name>Mn(2+)</name>
        <dbReference type="ChEBI" id="CHEBI:29035"/>
        <label>2</label>
    </ligand>
</feature>
<dbReference type="SUPFAM" id="SSF64182">
    <property type="entry name" value="DHH phosphoesterases"/>
    <property type="match status" value="1"/>
</dbReference>
<keyword evidence="3" id="KW-1133">Transmembrane helix</keyword>
<dbReference type="GO" id="GO:0005886">
    <property type="term" value="C:plasma membrane"/>
    <property type="evidence" value="ECO:0007669"/>
    <property type="project" value="UniProtKB-SubCell"/>
</dbReference>
<keyword evidence="1 3" id="KW-0472">Membrane</keyword>
<dbReference type="PANTHER" id="PTHR47618:SF2">
    <property type="entry name" value="CYCLIC-DI-AMP PHOSPHODIESTERASE GDPP"/>
    <property type="match status" value="1"/>
</dbReference>
<dbReference type="InterPro" id="IPR051319">
    <property type="entry name" value="Oligoribo/pAp-PDE_c-di-AMP_PDE"/>
</dbReference>
<feature type="binding site" evidence="2">
    <location>
        <position position="445"/>
    </location>
    <ligand>
        <name>Mn(2+)</name>
        <dbReference type="ChEBI" id="CHEBI:29035"/>
        <label>2</label>
    </ligand>
</feature>
<feature type="binding site" evidence="2">
    <location>
        <position position="421"/>
    </location>
    <ligand>
        <name>Mn(2+)</name>
        <dbReference type="ChEBI" id="CHEBI:29035"/>
        <label>2</label>
    </ligand>
</feature>